<dbReference type="EC" id="3.1.3.18" evidence="1"/>
<proteinExistence type="predicted"/>
<evidence type="ECO:0000313" key="1">
    <source>
        <dbReference type="EMBL" id="MET3633513.1"/>
    </source>
</evidence>
<dbReference type="GO" id="GO:0008967">
    <property type="term" value="F:phosphoglycolate phosphatase activity"/>
    <property type="evidence" value="ECO:0007669"/>
    <property type="project" value="UniProtKB-EC"/>
</dbReference>
<dbReference type="SUPFAM" id="SSF56784">
    <property type="entry name" value="HAD-like"/>
    <property type="match status" value="1"/>
</dbReference>
<dbReference type="RefSeq" id="WP_354367142.1">
    <property type="nucleotide sequence ID" value="NZ_JBEPLN010000002.1"/>
</dbReference>
<evidence type="ECO:0000313" key="2">
    <source>
        <dbReference type="Proteomes" id="UP001549037"/>
    </source>
</evidence>
<reference evidence="1 2" key="1">
    <citation type="submission" date="2024-06" db="EMBL/GenBank/DDBJ databases">
        <title>Genomic Encyclopedia of Type Strains, Phase IV (KMG-IV): sequencing the most valuable type-strain genomes for metagenomic binning, comparative biology and taxonomic classification.</title>
        <authorList>
            <person name="Goeker M."/>
        </authorList>
    </citation>
    <scope>NUCLEOTIDE SEQUENCE [LARGE SCALE GENOMIC DNA]</scope>
    <source>
        <strain evidence="1 2">DSM 28302</strain>
    </source>
</reference>
<dbReference type="Gene3D" id="1.10.150.240">
    <property type="entry name" value="Putative phosphatase, domain 2"/>
    <property type="match status" value="1"/>
</dbReference>
<dbReference type="NCBIfam" id="TIGR01549">
    <property type="entry name" value="HAD-SF-IA-v1"/>
    <property type="match status" value="1"/>
</dbReference>
<accession>A0ABV2JE49</accession>
<dbReference type="InterPro" id="IPR023214">
    <property type="entry name" value="HAD_sf"/>
</dbReference>
<dbReference type="Gene3D" id="3.40.50.1000">
    <property type="entry name" value="HAD superfamily/HAD-like"/>
    <property type="match status" value="1"/>
</dbReference>
<dbReference type="PANTHER" id="PTHR43434">
    <property type="entry name" value="PHOSPHOGLYCOLATE PHOSPHATASE"/>
    <property type="match status" value="1"/>
</dbReference>
<name>A0ABV2JE49_9STRE</name>
<dbReference type="SFLD" id="SFLDS00003">
    <property type="entry name" value="Haloacid_Dehalogenase"/>
    <property type="match status" value="1"/>
</dbReference>
<sequence>MKTILFDLDGTLLDSSPGIRHCFIKTFKELGLPVPNDQTIQSFIGPPLETTFKTINPNPEFIKLAIQTYRRYYQETGVYEATVYEGIVQALEELVRSGYQLFITTSKNQEMATLMMKYFKLDNYFTAIYGSTPTAFIKADIIKRVINDYHLTSHETCIIGDTKFDIIGGKTIGIKTIAITWGFGQSKDLAQANAVIKQPSDIKKALETI</sequence>
<dbReference type="PANTHER" id="PTHR43434:SF20">
    <property type="entry name" value="5'-NUCLEOTIDASE"/>
    <property type="match status" value="1"/>
</dbReference>
<dbReference type="Pfam" id="PF13419">
    <property type="entry name" value="HAD_2"/>
    <property type="match status" value="1"/>
</dbReference>
<dbReference type="InterPro" id="IPR041492">
    <property type="entry name" value="HAD_2"/>
</dbReference>
<dbReference type="SFLD" id="SFLDG01129">
    <property type="entry name" value="C1.5:_HAD__Beta-PGM__Phosphata"/>
    <property type="match status" value="1"/>
</dbReference>
<gene>
    <name evidence="1" type="ORF">ABID28_000143</name>
</gene>
<comment type="caution">
    <text evidence="1">The sequence shown here is derived from an EMBL/GenBank/DDBJ whole genome shotgun (WGS) entry which is preliminary data.</text>
</comment>
<dbReference type="SFLD" id="SFLDG01135">
    <property type="entry name" value="C1.5.6:_HAD__Beta-PGM__Phospha"/>
    <property type="match status" value="1"/>
</dbReference>
<dbReference type="Proteomes" id="UP001549037">
    <property type="component" value="Unassembled WGS sequence"/>
</dbReference>
<dbReference type="InterPro" id="IPR023198">
    <property type="entry name" value="PGP-like_dom2"/>
</dbReference>
<dbReference type="InterPro" id="IPR036412">
    <property type="entry name" value="HAD-like_sf"/>
</dbReference>
<organism evidence="1 2">
    <name type="scientific">Streptococcus porcorum</name>
    <dbReference type="NCBI Taxonomy" id="701526"/>
    <lineage>
        <taxon>Bacteria</taxon>
        <taxon>Bacillati</taxon>
        <taxon>Bacillota</taxon>
        <taxon>Bacilli</taxon>
        <taxon>Lactobacillales</taxon>
        <taxon>Streptococcaceae</taxon>
        <taxon>Streptococcus</taxon>
    </lineage>
</organism>
<keyword evidence="1" id="KW-0378">Hydrolase</keyword>
<dbReference type="InterPro" id="IPR050155">
    <property type="entry name" value="HAD-like_hydrolase_sf"/>
</dbReference>
<dbReference type="InterPro" id="IPR006439">
    <property type="entry name" value="HAD-SF_hydro_IA"/>
</dbReference>
<dbReference type="EMBL" id="JBEPLN010000002">
    <property type="protein sequence ID" value="MET3633513.1"/>
    <property type="molecule type" value="Genomic_DNA"/>
</dbReference>
<protein>
    <submittedName>
        <fullName evidence="1">Phosphoglycolate phosphatase</fullName>
        <ecNumber evidence="1">3.1.3.18</ecNumber>
    </submittedName>
</protein>
<keyword evidence="2" id="KW-1185">Reference proteome</keyword>